<dbReference type="GO" id="GO:0004386">
    <property type="term" value="F:helicase activity"/>
    <property type="evidence" value="ECO:0007669"/>
    <property type="project" value="UniProtKB-KW"/>
</dbReference>
<proteinExistence type="predicted"/>
<organism evidence="1">
    <name type="scientific">mine drainage metagenome</name>
    <dbReference type="NCBI Taxonomy" id="410659"/>
    <lineage>
        <taxon>unclassified sequences</taxon>
        <taxon>metagenomes</taxon>
        <taxon>ecological metagenomes</taxon>
    </lineage>
</organism>
<reference evidence="1" key="1">
    <citation type="submission" date="2013-08" db="EMBL/GenBank/DDBJ databases">
        <authorList>
            <person name="Mendez C."/>
            <person name="Richter M."/>
            <person name="Ferrer M."/>
            <person name="Sanchez J."/>
        </authorList>
    </citation>
    <scope>NUCLEOTIDE SEQUENCE</scope>
</reference>
<name>T1DAH3_9ZZZZ</name>
<keyword evidence="1" id="KW-0547">Nucleotide-binding</keyword>
<feature type="non-terminal residue" evidence="1">
    <location>
        <position position="1"/>
    </location>
</feature>
<feature type="non-terminal residue" evidence="1">
    <location>
        <position position="168"/>
    </location>
</feature>
<evidence type="ECO:0000313" key="1">
    <source>
        <dbReference type="EMBL" id="EQD78434.1"/>
    </source>
</evidence>
<dbReference type="AlphaFoldDB" id="T1DAH3"/>
<dbReference type="EMBL" id="AUZX01001684">
    <property type="protein sequence ID" value="EQD78434.1"/>
    <property type="molecule type" value="Genomic_DNA"/>
</dbReference>
<comment type="caution">
    <text evidence="1">The sequence shown here is derived from an EMBL/GenBank/DDBJ whole genome shotgun (WGS) entry which is preliminary data.</text>
</comment>
<keyword evidence="1" id="KW-0067">ATP-binding</keyword>
<gene>
    <name evidence="1" type="ORF">B1A_02257</name>
</gene>
<protein>
    <submittedName>
        <fullName evidence="1">DEAD/DEAH box helicase domain-containing protein</fullName>
    </submittedName>
</protein>
<sequence>GRAGRRTGQPGIAITYCSRSPHDLYHFRNPERIIMGRTRPPAIRLENGRLAERHVAALCLSEYFRSRPDRTSRFGTVRSFLGDLEEQSVLADFRLFITDVADRLTGKLSGIAPKELLAASKDGQPTWIDKIAGEESRLARAIDEVQSDYRATRNLQNQWAKAEKYSDA</sequence>
<reference evidence="1" key="2">
    <citation type="journal article" date="2014" name="ISME J.">
        <title>Microbial stratification in low pH oxic and suboxic macroscopic growths along an acid mine drainage.</title>
        <authorList>
            <person name="Mendez-Garcia C."/>
            <person name="Mesa V."/>
            <person name="Sprenger R.R."/>
            <person name="Richter M."/>
            <person name="Diez M.S."/>
            <person name="Solano J."/>
            <person name="Bargiela R."/>
            <person name="Golyshina O.V."/>
            <person name="Manteca A."/>
            <person name="Ramos J.L."/>
            <person name="Gallego J.R."/>
            <person name="Llorente I."/>
            <person name="Martins Dos Santos V.A."/>
            <person name="Jensen O.N."/>
            <person name="Pelaez A.I."/>
            <person name="Sanchez J."/>
            <person name="Ferrer M."/>
        </authorList>
    </citation>
    <scope>NUCLEOTIDE SEQUENCE</scope>
</reference>
<accession>T1DAH3</accession>
<keyword evidence="1" id="KW-0378">Hydrolase</keyword>
<keyword evidence="1" id="KW-0347">Helicase</keyword>